<organism evidence="2 3">
    <name type="scientific">Flavobacterium procerum</name>
    <dbReference type="NCBI Taxonomy" id="1455569"/>
    <lineage>
        <taxon>Bacteria</taxon>
        <taxon>Pseudomonadati</taxon>
        <taxon>Bacteroidota</taxon>
        <taxon>Flavobacteriia</taxon>
        <taxon>Flavobacteriales</taxon>
        <taxon>Flavobacteriaceae</taxon>
        <taxon>Flavobacterium</taxon>
    </lineage>
</organism>
<keyword evidence="1" id="KW-0812">Transmembrane</keyword>
<keyword evidence="3" id="KW-1185">Reference proteome</keyword>
<feature type="transmembrane region" description="Helical" evidence="1">
    <location>
        <begin position="45"/>
        <end position="65"/>
    </location>
</feature>
<keyword evidence="1" id="KW-0472">Membrane</keyword>
<gene>
    <name evidence="2" type="ORF">ACFFLS_04005</name>
</gene>
<proteinExistence type="predicted"/>
<feature type="transmembrane region" description="Helical" evidence="1">
    <location>
        <begin position="20"/>
        <end position="39"/>
    </location>
</feature>
<comment type="caution">
    <text evidence="2">The sequence shown here is derived from an EMBL/GenBank/DDBJ whole genome shotgun (WGS) entry which is preliminary data.</text>
</comment>
<dbReference type="RefSeq" id="WP_379685397.1">
    <property type="nucleotide sequence ID" value="NZ_JBHLYW010000004.1"/>
</dbReference>
<evidence type="ECO:0000256" key="1">
    <source>
        <dbReference type="SAM" id="Phobius"/>
    </source>
</evidence>
<sequence length="155" mass="17730">MLELKKFEKTGNQYVLKKQYGFGFVIVVAMAAVAIGCLWHGKYLIALVFLILTILCAISVLYNSFIIDLDQKQFIVNNGLITKTATIHFSDFVNFELYKIKQNFITTNVSLNMYYLKDNKEKSIEIAQGFLVSSMQKIINEINDILELDGNSRKI</sequence>
<dbReference type="Proteomes" id="UP001589734">
    <property type="component" value="Unassembled WGS sequence"/>
</dbReference>
<name>A0ABV6BL83_9FLAO</name>
<dbReference type="EMBL" id="JBHLYW010000004">
    <property type="protein sequence ID" value="MFC0076186.1"/>
    <property type="molecule type" value="Genomic_DNA"/>
</dbReference>
<protein>
    <recommendedName>
        <fullName evidence="4">DUF304 domain-containing protein</fullName>
    </recommendedName>
</protein>
<evidence type="ECO:0000313" key="2">
    <source>
        <dbReference type="EMBL" id="MFC0076186.1"/>
    </source>
</evidence>
<keyword evidence="1" id="KW-1133">Transmembrane helix</keyword>
<accession>A0ABV6BL83</accession>
<reference evidence="2 3" key="1">
    <citation type="submission" date="2024-09" db="EMBL/GenBank/DDBJ databases">
        <authorList>
            <person name="Sun Q."/>
            <person name="Mori K."/>
        </authorList>
    </citation>
    <scope>NUCLEOTIDE SEQUENCE [LARGE SCALE GENOMIC DNA]</scope>
    <source>
        <strain evidence="2 3">CGMCC 1.12926</strain>
    </source>
</reference>
<evidence type="ECO:0000313" key="3">
    <source>
        <dbReference type="Proteomes" id="UP001589734"/>
    </source>
</evidence>
<evidence type="ECO:0008006" key="4">
    <source>
        <dbReference type="Google" id="ProtNLM"/>
    </source>
</evidence>